<evidence type="ECO:0000313" key="1">
    <source>
        <dbReference type="EMBL" id="CDF59241.1"/>
    </source>
</evidence>
<evidence type="ECO:0000313" key="2">
    <source>
        <dbReference type="Proteomes" id="UP000014923"/>
    </source>
</evidence>
<protein>
    <submittedName>
        <fullName evidence="1">Uncharacterized protein</fullName>
    </submittedName>
</protein>
<reference evidence="1" key="1">
    <citation type="submission" date="2013-03" db="EMBL/GenBank/DDBJ databases">
        <title>Draft genome sequence of the hydrogen-ethanol-producing anaerobic alkalithermophilic Caloramator celere.</title>
        <authorList>
            <person name="Ciranna A."/>
            <person name="Larjo A."/>
            <person name="Kivisto A."/>
            <person name="Santala V."/>
            <person name="Roos C."/>
            <person name="Karp M."/>
        </authorList>
    </citation>
    <scope>NUCLEOTIDE SEQUENCE [LARGE SCALE GENOMIC DNA]</scope>
    <source>
        <strain evidence="1">DSM 8682</strain>
    </source>
</reference>
<keyword evidence="2" id="KW-1185">Reference proteome</keyword>
<dbReference type="Proteomes" id="UP000014923">
    <property type="component" value="Unassembled WGS sequence"/>
</dbReference>
<name>R7RUN1_9CLOT</name>
<sequence>MIYTIPNGICAIGNFSNKLSVDVEKYPHYKGVNYEKANT</sequence>
<accession>R7RUN1</accession>
<proteinExistence type="predicted"/>
<dbReference type="EMBL" id="CAVN010000149">
    <property type="protein sequence ID" value="CDF59241.1"/>
    <property type="molecule type" value="Genomic_DNA"/>
</dbReference>
<dbReference type="HOGENOM" id="CLU_3318387_0_0_9"/>
<dbReference type="AlphaFoldDB" id="R7RUN1"/>
<organism evidence="1 2">
    <name type="scientific">Thermobrachium celere DSM 8682</name>
    <dbReference type="NCBI Taxonomy" id="941824"/>
    <lineage>
        <taxon>Bacteria</taxon>
        <taxon>Bacillati</taxon>
        <taxon>Bacillota</taxon>
        <taxon>Clostridia</taxon>
        <taxon>Eubacteriales</taxon>
        <taxon>Clostridiaceae</taxon>
        <taxon>Thermobrachium</taxon>
    </lineage>
</organism>
<gene>
    <name evidence="1" type="ORF">TCEL_02309</name>
</gene>
<comment type="caution">
    <text evidence="1">The sequence shown here is derived from an EMBL/GenBank/DDBJ whole genome shotgun (WGS) entry which is preliminary data.</text>
</comment>